<dbReference type="Proteomes" id="UP000035081">
    <property type="component" value="Chromosome"/>
</dbReference>
<dbReference type="EMBL" id="CP007152">
    <property type="protein sequence ID" value="AHI33425.1"/>
    <property type="molecule type" value="Genomic_DNA"/>
</dbReference>
<proteinExistence type="predicted"/>
<protein>
    <submittedName>
        <fullName evidence="1">Uncharacterized protein</fullName>
    </submittedName>
</protein>
<evidence type="ECO:0000313" key="2">
    <source>
        <dbReference type="Proteomes" id="UP000035081"/>
    </source>
</evidence>
<name>W5YWK7_9GAMM</name>
<dbReference type="KEGG" id="msr:AU15_20975"/>
<sequence length="136" mass="15759">MPGDEFRSIDNLFQADIRQVMDDRSVEEHHARIAHYALHDGVPESVITQYEVARNLYLHAWAVYRFYMVAQHQALIVLEFAVKERFGQKKLGRFARNQGLRPGLAACIKYLAYHQYVRKGATAANERNTPTTKRIL</sequence>
<dbReference type="AlphaFoldDB" id="W5YWK7"/>
<accession>W5YWK7</accession>
<dbReference type="HOGENOM" id="CLU_1872958_0_0_6"/>
<reference evidence="1 2" key="1">
    <citation type="journal article" date="2014" name="Genome Announc.">
        <title>Draft Genome Sequences of Marinobacter similis A3d10T and Marinobacter salarius R9SW1T.</title>
        <authorList>
            <person name="Ivanova E.P."/>
            <person name="Ng H.J."/>
            <person name="Webb H.K."/>
            <person name="Feng G."/>
            <person name="Oshima K."/>
            <person name="Hattori M."/>
            <person name="Ohkuma M."/>
            <person name="Sergeev A.F."/>
            <person name="Mikhailov V.V."/>
            <person name="Crawford R.J."/>
            <person name="Sawabe T."/>
        </authorList>
    </citation>
    <scope>NUCLEOTIDE SEQUENCE [LARGE SCALE GENOMIC DNA]</scope>
    <source>
        <strain evidence="2">A3d10 and R9SW1</strain>
    </source>
</reference>
<evidence type="ECO:0000313" key="1">
    <source>
        <dbReference type="EMBL" id="AHI33425.1"/>
    </source>
</evidence>
<gene>
    <name evidence="1" type="ORF">AU15_20975</name>
</gene>
<organism evidence="1 2">
    <name type="scientific">Marinobacter salarius</name>
    <dbReference type="NCBI Taxonomy" id="1420917"/>
    <lineage>
        <taxon>Bacteria</taxon>
        <taxon>Pseudomonadati</taxon>
        <taxon>Pseudomonadota</taxon>
        <taxon>Gammaproteobacteria</taxon>
        <taxon>Pseudomonadales</taxon>
        <taxon>Marinobacteraceae</taxon>
        <taxon>Marinobacter</taxon>
    </lineage>
</organism>